<dbReference type="AlphaFoldDB" id="A0A516SI89"/>
<protein>
    <recommendedName>
        <fullName evidence="4">Alkaline phytoceramidase</fullName>
    </recommendedName>
</protein>
<name>A0A516SI89_9NEIS</name>
<dbReference type="RefSeq" id="WP_144279251.1">
    <property type="nucleotide sequence ID" value="NZ_CP041730.1"/>
</dbReference>
<gene>
    <name evidence="2" type="ORF">FNU76_16760</name>
</gene>
<keyword evidence="3" id="KW-1185">Reference proteome</keyword>
<dbReference type="OrthoDB" id="6088058at2"/>
<proteinExistence type="predicted"/>
<organism evidence="2 3">
    <name type="scientific">Chitinimonas arctica</name>
    <dbReference type="NCBI Taxonomy" id="2594795"/>
    <lineage>
        <taxon>Bacteria</taxon>
        <taxon>Pseudomonadati</taxon>
        <taxon>Pseudomonadota</taxon>
        <taxon>Betaproteobacteria</taxon>
        <taxon>Neisseriales</taxon>
        <taxon>Chitinibacteraceae</taxon>
        <taxon>Chitinimonas</taxon>
    </lineage>
</organism>
<dbReference type="Proteomes" id="UP000317550">
    <property type="component" value="Chromosome"/>
</dbReference>
<evidence type="ECO:0000256" key="1">
    <source>
        <dbReference type="SAM" id="Phobius"/>
    </source>
</evidence>
<feature type="transmembrane region" description="Helical" evidence="1">
    <location>
        <begin position="17"/>
        <end position="37"/>
    </location>
</feature>
<feature type="transmembrane region" description="Helical" evidence="1">
    <location>
        <begin position="121"/>
        <end position="140"/>
    </location>
</feature>
<keyword evidence="1" id="KW-0472">Membrane</keyword>
<feature type="transmembrane region" description="Helical" evidence="1">
    <location>
        <begin position="90"/>
        <end position="109"/>
    </location>
</feature>
<dbReference type="PANTHER" id="PTHR34368:SF1">
    <property type="entry name" value="OS01G0962200 PROTEIN"/>
    <property type="match status" value="1"/>
</dbReference>
<reference evidence="3" key="1">
    <citation type="submission" date="2019-07" db="EMBL/GenBank/DDBJ databases">
        <title>Chitinimonas sp. nov., isolated from Ny-Alesund, arctica soil.</title>
        <authorList>
            <person name="Xu Q."/>
            <person name="Peng F."/>
        </authorList>
    </citation>
    <scope>NUCLEOTIDE SEQUENCE [LARGE SCALE GENOMIC DNA]</scope>
    <source>
        <strain evidence="3">R3-44</strain>
    </source>
</reference>
<feature type="transmembrane region" description="Helical" evidence="1">
    <location>
        <begin position="152"/>
        <end position="170"/>
    </location>
</feature>
<evidence type="ECO:0000313" key="2">
    <source>
        <dbReference type="EMBL" id="QDQ27863.1"/>
    </source>
</evidence>
<feature type="transmembrane region" description="Helical" evidence="1">
    <location>
        <begin position="242"/>
        <end position="259"/>
    </location>
</feature>
<keyword evidence="1" id="KW-0812">Transmembrane</keyword>
<evidence type="ECO:0000313" key="3">
    <source>
        <dbReference type="Proteomes" id="UP000317550"/>
    </source>
</evidence>
<feature type="transmembrane region" description="Helical" evidence="1">
    <location>
        <begin position="57"/>
        <end position="78"/>
    </location>
</feature>
<dbReference type="PANTHER" id="PTHR34368">
    <property type="entry name" value="OS01G0962200 PROTEIN"/>
    <property type="match status" value="1"/>
</dbReference>
<sequence length="265" mass="28848">MFADLTTALRDSPRAHFLLPALFVLVPVLAMLGHGPITQLDNYHQFADQRAWLGIPHAGDVLSNLVFAVIGLFGLGQLGRQPGRAGKSAYALFFVALLLTSLGSTWYHLAPDNSRLVWDRLPIVLACTGLLAAVWLETAVAAKRAAAGGWHWLMPALALAAVASVAWWRFTDLRGLGDLRPYLLLQLLPLAMIPLLQWQHHTPGTTRMAFAAAIGCYALAKVCELADHAILAQLAWLSGHTFKHLLAGLAAAILVWQFARFGQVR</sequence>
<dbReference type="KEGG" id="cari:FNU76_16760"/>
<evidence type="ECO:0008006" key="4">
    <source>
        <dbReference type="Google" id="ProtNLM"/>
    </source>
</evidence>
<dbReference type="EMBL" id="CP041730">
    <property type="protein sequence ID" value="QDQ27863.1"/>
    <property type="molecule type" value="Genomic_DNA"/>
</dbReference>
<accession>A0A516SI89</accession>
<keyword evidence="1" id="KW-1133">Transmembrane helix</keyword>